<dbReference type="SUPFAM" id="SSF46689">
    <property type="entry name" value="Homeodomain-like"/>
    <property type="match status" value="1"/>
</dbReference>
<dbReference type="PANTHER" id="PTHR47506">
    <property type="entry name" value="TRANSCRIPTIONAL REGULATORY PROTEIN"/>
    <property type="match status" value="1"/>
</dbReference>
<name>A0ABR7U752_9BRAD</name>
<evidence type="ECO:0000259" key="5">
    <source>
        <dbReference type="PROSITE" id="PS50977"/>
    </source>
</evidence>
<dbReference type="Pfam" id="PF00440">
    <property type="entry name" value="TetR_N"/>
    <property type="match status" value="1"/>
</dbReference>
<comment type="caution">
    <text evidence="6">The sequence shown here is derived from an EMBL/GenBank/DDBJ whole genome shotgun (WGS) entry which is preliminary data.</text>
</comment>
<reference evidence="6 7" key="1">
    <citation type="journal article" date="2020" name="Arch. Microbiol.">
        <title>Bradyrhizobium campsiandrae sp. nov., a nitrogen-fixing bacterial strain isolated from a native leguminous tree from the Amazon adapted to flooded conditions.</title>
        <authorList>
            <person name="Cabral Michel D."/>
            <person name="Martins da Costa E."/>
            <person name="Azarias Guimaraes A."/>
            <person name="Soares de Carvalho T."/>
            <person name="Santos de Castro Caputo P."/>
            <person name="Willems A."/>
            <person name="de Souza Moreira F.M."/>
        </authorList>
    </citation>
    <scope>NUCLEOTIDE SEQUENCE [LARGE SCALE GENOMIC DNA]</scope>
    <source>
        <strain evidence="7">INPA 384B</strain>
    </source>
</reference>
<dbReference type="Gene3D" id="1.10.10.60">
    <property type="entry name" value="Homeodomain-like"/>
    <property type="match status" value="1"/>
</dbReference>
<accession>A0ABR7U752</accession>
<organism evidence="6 7">
    <name type="scientific">Bradyrhizobium campsiandrae</name>
    <dbReference type="NCBI Taxonomy" id="1729892"/>
    <lineage>
        <taxon>Bacteria</taxon>
        <taxon>Pseudomonadati</taxon>
        <taxon>Pseudomonadota</taxon>
        <taxon>Alphaproteobacteria</taxon>
        <taxon>Hyphomicrobiales</taxon>
        <taxon>Nitrobacteraceae</taxon>
        <taxon>Bradyrhizobium</taxon>
    </lineage>
</organism>
<dbReference type="PROSITE" id="PS50977">
    <property type="entry name" value="HTH_TETR_2"/>
    <property type="match status" value="1"/>
</dbReference>
<keyword evidence="2 4" id="KW-0238">DNA-binding</keyword>
<evidence type="ECO:0000313" key="7">
    <source>
        <dbReference type="Proteomes" id="UP000639516"/>
    </source>
</evidence>
<dbReference type="InterPro" id="IPR011075">
    <property type="entry name" value="TetR_C"/>
</dbReference>
<feature type="DNA-binding region" description="H-T-H motif" evidence="4">
    <location>
        <begin position="39"/>
        <end position="58"/>
    </location>
</feature>
<dbReference type="RefSeq" id="WP_188149134.1">
    <property type="nucleotide sequence ID" value="NZ_JAATTO010000018.1"/>
</dbReference>
<dbReference type="PANTHER" id="PTHR47506:SF10">
    <property type="entry name" value="TRANSCRIPTIONAL REGULATORY PROTEIN"/>
    <property type="match status" value="1"/>
</dbReference>
<evidence type="ECO:0000256" key="3">
    <source>
        <dbReference type="ARBA" id="ARBA00023163"/>
    </source>
</evidence>
<evidence type="ECO:0000256" key="1">
    <source>
        <dbReference type="ARBA" id="ARBA00023015"/>
    </source>
</evidence>
<sequence>MRHSTPVQSPRGRPRTFDKEAAVERAMNVFWTRGYHATALPDLLRATKLSRGSLYAAFGDKHSLFLLALDRYIADALARMDVEFAPDREPLDGLRAYFAGYVERNSGANGRRGCLLVATAMELAGRDAEVDRRIGGFFSAMEARLIDVLSRARAAGRLAAGVEPASAARIIVCFVEGMRVVGKTAPTRIISQATVDALLDRFIR</sequence>
<feature type="domain" description="HTH tetR-type" evidence="5">
    <location>
        <begin position="16"/>
        <end position="76"/>
    </location>
</feature>
<keyword evidence="7" id="KW-1185">Reference proteome</keyword>
<evidence type="ECO:0000256" key="4">
    <source>
        <dbReference type="PROSITE-ProRule" id="PRU00335"/>
    </source>
</evidence>
<keyword evidence="3" id="KW-0804">Transcription</keyword>
<dbReference type="InterPro" id="IPR001647">
    <property type="entry name" value="HTH_TetR"/>
</dbReference>
<keyword evidence="1" id="KW-0805">Transcription regulation</keyword>
<dbReference type="EMBL" id="JAATTO010000018">
    <property type="protein sequence ID" value="MBC9979410.1"/>
    <property type="molecule type" value="Genomic_DNA"/>
</dbReference>
<gene>
    <name evidence="6" type="ORF">HA482_14495</name>
</gene>
<protein>
    <submittedName>
        <fullName evidence="6">TetR/AcrR family transcriptional regulator</fullName>
    </submittedName>
</protein>
<proteinExistence type="predicted"/>
<dbReference type="Proteomes" id="UP000639516">
    <property type="component" value="Unassembled WGS sequence"/>
</dbReference>
<dbReference type="Gene3D" id="1.10.357.10">
    <property type="entry name" value="Tetracycline Repressor, domain 2"/>
    <property type="match status" value="1"/>
</dbReference>
<evidence type="ECO:0000256" key="2">
    <source>
        <dbReference type="ARBA" id="ARBA00023125"/>
    </source>
</evidence>
<dbReference type="InterPro" id="IPR009057">
    <property type="entry name" value="Homeodomain-like_sf"/>
</dbReference>
<dbReference type="InterPro" id="IPR036271">
    <property type="entry name" value="Tet_transcr_reg_TetR-rel_C_sf"/>
</dbReference>
<dbReference type="Pfam" id="PF16925">
    <property type="entry name" value="TetR_C_13"/>
    <property type="match status" value="1"/>
</dbReference>
<dbReference type="SUPFAM" id="SSF48498">
    <property type="entry name" value="Tetracyclin repressor-like, C-terminal domain"/>
    <property type="match status" value="1"/>
</dbReference>
<evidence type="ECO:0000313" key="6">
    <source>
        <dbReference type="EMBL" id="MBC9979410.1"/>
    </source>
</evidence>